<dbReference type="PANTHER" id="PTHR12842">
    <property type="entry name" value="FI01459P"/>
    <property type="match status" value="1"/>
</dbReference>
<feature type="compositionally biased region" description="Polar residues" evidence="3">
    <location>
        <begin position="402"/>
        <end position="412"/>
    </location>
</feature>
<feature type="compositionally biased region" description="Polar residues" evidence="3">
    <location>
        <begin position="307"/>
        <end position="327"/>
    </location>
</feature>
<feature type="region of interest" description="Disordered" evidence="3">
    <location>
        <begin position="186"/>
        <end position="264"/>
    </location>
</feature>
<feature type="region of interest" description="Disordered" evidence="3">
    <location>
        <begin position="531"/>
        <end position="572"/>
    </location>
</feature>
<dbReference type="PANTHER" id="PTHR12842:SF6">
    <property type="entry name" value="FI01459P"/>
    <property type="match status" value="1"/>
</dbReference>
<proteinExistence type="inferred from homology"/>
<evidence type="ECO:0008006" key="6">
    <source>
        <dbReference type="Google" id="ProtNLM"/>
    </source>
</evidence>
<feature type="region of interest" description="Disordered" evidence="3">
    <location>
        <begin position="390"/>
        <end position="412"/>
    </location>
</feature>
<feature type="region of interest" description="Disordered" evidence="3">
    <location>
        <begin position="651"/>
        <end position="670"/>
    </location>
</feature>
<dbReference type="AlphaFoldDB" id="A0A4E0S322"/>
<evidence type="ECO:0000313" key="5">
    <source>
        <dbReference type="Proteomes" id="UP000230066"/>
    </source>
</evidence>
<feature type="region of interest" description="Disordered" evidence="3">
    <location>
        <begin position="307"/>
        <end position="344"/>
    </location>
</feature>
<feature type="region of interest" description="Disordered" evidence="3">
    <location>
        <begin position="1"/>
        <end position="164"/>
    </location>
</feature>
<dbReference type="Pfam" id="PF05334">
    <property type="entry name" value="DUF719"/>
    <property type="match status" value="1"/>
</dbReference>
<dbReference type="EMBL" id="JXXN02000633">
    <property type="protein sequence ID" value="THD26760.1"/>
    <property type="molecule type" value="Genomic_DNA"/>
</dbReference>
<keyword evidence="2" id="KW-0597">Phosphoprotein</keyword>
<comment type="similarity">
    <text evidence="1">Belongs to the FAM114 family.</text>
</comment>
<protein>
    <recommendedName>
        <fullName evidence="6">Protein FAM114A2</fullName>
    </recommendedName>
</protein>
<accession>A0A4E0S322</accession>
<reference evidence="4" key="1">
    <citation type="submission" date="2019-03" db="EMBL/GenBank/DDBJ databases">
        <title>Improved annotation for the trematode Fasciola hepatica.</title>
        <authorList>
            <person name="Choi Y.-J."/>
            <person name="Martin J."/>
            <person name="Mitreva M."/>
        </authorList>
    </citation>
    <scope>NUCLEOTIDE SEQUENCE [LARGE SCALE GENOMIC DNA]</scope>
</reference>
<keyword evidence="5" id="KW-1185">Reference proteome</keyword>
<feature type="compositionally biased region" description="Basic and acidic residues" evidence="3">
    <location>
        <begin position="86"/>
        <end position="98"/>
    </location>
</feature>
<feature type="compositionally biased region" description="Basic and acidic residues" evidence="3">
    <location>
        <begin position="186"/>
        <end position="210"/>
    </location>
</feature>
<feature type="compositionally biased region" description="Basic residues" evidence="3">
    <location>
        <begin position="141"/>
        <end position="155"/>
    </location>
</feature>
<name>A0A4E0S322_FASHE</name>
<gene>
    <name evidence="4" type="ORF">D915_002396</name>
</gene>
<evidence type="ECO:0000256" key="1">
    <source>
        <dbReference type="ARBA" id="ARBA00006903"/>
    </source>
</evidence>
<evidence type="ECO:0000313" key="4">
    <source>
        <dbReference type="EMBL" id="THD26760.1"/>
    </source>
</evidence>
<comment type="caution">
    <text evidence="4">The sequence shown here is derived from an EMBL/GenBank/DDBJ whole genome shotgun (WGS) entry which is preliminary data.</text>
</comment>
<feature type="compositionally biased region" description="Polar residues" evidence="3">
    <location>
        <begin position="660"/>
        <end position="670"/>
    </location>
</feature>
<sequence length="944" mass="104004">MDDEDSEQFQSADEGADLVEECGATYPSSGVIDHGEKPRRKSPYSENTEITQPTSSLKLNSEYPLTPVIKDVARREPESKTLPPKVENKEKRILKDDGSAGNSVFDTLESKPIPSVKTPPVTSSGDLISERVESKSLPPKVGKKDKRTRKNRSRVGKFESDAVESEPTLKVEAFSVTSVADHLVIRDPHSESISPRVEKKDGTRQKDRIGVRQSESDAVESISIANVKSPTGSPASSDLMSKEQMSKASPVGVENGKEGLKVDSGITEFEPVDMCRMELPDAFQREQSVATHELHFESPNVLKALSVNQSQKQKSESPTHPSVTSDSVAVKSNGKGPYYQQHNDSVETCSVPVSLSRTSAQQEQELADSVTKKALLDHSIEELAIAEQNESFGTREAEQAAPTLNQTNDSRTEVSSHAVDLCASAESPGHFRHAVDVGDETVWNPELLSTTATHLVRGVGDGLNILADAFAQVVNFGVTNNGEDPELFDRRRRRALEEKAERETLTEAWSNVWNTAWGANDEWDVEEVSIPESNVDSHKSRTIPAENTAETVGFTPPSPRPQPPDPARSQSSAFWDWSGVSSLAQQLTSSFQTKGLNLVHEGVNVLEKIGKKTMSVIEENDPGFQYTKTLFRPPGLQERPNLSEIIREAHERHQNERNSETPSNESNRGSFTAQLESRRALVHLEALELVSDKAQSQLHIQLDTFLNGNVDHEELNLDSGILEAIWKTLQLDIDDENVNAGFPDQSTWKILKCKKRQPGSYGAYPTDLSEENSSLWVAFERSLSLMKTIYPGEKLLHSVTDVWNEMKKVEASISAEEIYFIAIGALAEVTSAYLEYLHKFSECTLVRTHKPTADFERLTSIVAVMFRAAMKLIDALCSEYTGIIKSAHKIEGDGKPVKSVSQLAGSLLLECGNAQAYLQNTAHLLVPILQLACVNTKRAAGETE</sequence>
<organism evidence="4 5">
    <name type="scientific">Fasciola hepatica</name>
    <name type="common">Liver fluke</name>
    <dbReference type="NCBI Taxonomy" id="6192"/>
    <lineage>
        <taxon>Eukaryota</taxon>
        <taxon>Metazoa</taxon>
        <taxon>Spiralia</taxon>
        <taxon>Lophotrochozoa</taxon>
        <taxon>Platyhelminthes</taxon>
        <taxon>Trematoda</taxon>
        <taxon>Digenea</taxon>
        <taxon>Plagiorchiida</taxon>
        <taxon>Echinostomata</taxon>
        <taxon>Echinostomatoidea</taxon>
        <taxon>Fasciolidae</taxon>
        <taxon>Fasciola</taxon>
    </lineage>
</organism>
<evidence type="ECO:0000256" key="2">
    <source>
        <dbReference type="ARBA" id="ARBA00022553"/>
    </source>
</evidence>
<feature type="compositionally biased region" description="Pro residues" evidence="3">
    <location>
        <begin position="556"/>
        <end position="566"/>
    </location>
</feature>
<evidence type="ECO:0000256" key="3">
    <source>
        <dbReference type="SAM" id="MobiDB-lite"/>
    </source>
</evidence>
<feature type="compositionally biased region" description="Polar residues" evidence="3">
    <location>
        <begin position="44"/>
        <end position="59"/>
    </location>
</feature>
<dbReference type="InterPro" id="IPR007998">
    <property type="entry name" value="DUF719"/>
</dbReference>
<dbReference type="Proteomes" id="UP000230066">
    <property type="component" value="Unassembled WGS sequence"/>
</dbReference>
<feature type="compositionally biased region" description="Polar residues" evidence="3">
    <location>
        <begin position="223"/>
        <end position="239"/>
    </location>
</feature>